<accession>A0A2J6PUN9</accession>
<evidence type="ECO:0000256" key="1">
    <source>
        <dbReference type="SAM" id="Phobius"/>
    </source>
</evidence>
<protein>
    <submittedName>
        <fullName evidence="2">Uncharacterized protein</fullName>
    </submittedName>
</protein>
<keyword evidence="1" id="KW-1133">Transmembrane helix</keyword>
<dbReference type="EMBL" id="KZ613498">
    <property type="protein sequence ID" value="PMD17748.1"/>
    <property type="molecule type" value="Genomic_DNA"/>
</dbReference>
<reference evidence="2 3" key="1">
    <citation type="submission" date="2016-05" db="EMBL/GenBank/DDBJ databases">
        <title>A degradative enzymes factory behind the ericoid mycorrhizal symbiosis.</title>
        <authorList>
            <consortium name="DOE Joint Genome Institute"/>
            <person name="Martino E."/>
            <person name="Morin E."/>
            <person name="Grelet G."/>
            <person name="Kuo A."/>
            <person name="Kohler A."/>
            <person name="Daghino S."/>
            <person name="Barry K."/>
            <person name="Choi C."/>
            <person name="Cichocki N."/>
            <person name="Clum A."/>
            <person name="Copeland A."/>
            <person name="Hainaut M."/>
            <person name="Haridas S."/>
            <person name="Labutti K."/>
            <person name="Lindquist E."/>
            <person name="Lipzen A."/>
            <person name="Khouja H.-R."/>
            <person name="Murat C."/>
            <person name="Ohm R."/>
            <person name="Olson A."/>
            <person name="Spatafora J."/>
            <person name="Veneault-Fourrey C."/>
            <person name="Henrissat B."/>
            <person name="Grigoriev I."/>
            <person name="Martin F."/>
            <person name="Perotto S."/>
        </authorList>
    </citation>
    <scope>NUCLEOTIDE SEQUENCE [LARGE SCALE GENOMIC DNA]</scope>
    <source>
        <strain evidence="2 3">UAMH 7357</strain>
    </source>
</reference>
<keyword evidence="1" id="KW-0812">Transmembrane</keyword>
<name>A0A2J6PUN9_9HELO</name>
<gene>
    <name evidence="2" type="ORF">NA56DRAFT_707487</name>
</gene>
<dbReference type="Proteomes" id="UP000235672">
    <property type="component" value="Unassembled WGS sequence"/>
</dbReference>
<dbReference type="AlphaFoldDB" id="A0A2J6PUN9"/>
<feature type="transmembrane region" description="Helical" evidence="1">
    <location>
        <begin position="386"/>
        <end position="405"/>
    </location>
</feature>
<feature type="transmembrane region" description="Helical" evidence="1">
    <location>
        <begin position="360"/>
        <end position="380"/>
    </location>
</feature>
<keyword evidence="1" id="KW-0472">Membrane</keyword>
<proteinExistence type="predicted"/>
<keyword evidence="3" id="KW-1185">Reference proteome</keyword>
<sequence length="408" mass="46454">MVTCNTRRNARPRSFEATKRGLRIDVDLLLPKSSQGSWFDPITEAFGLLDCSTERDLFNRIAIPLSHLRSDEESILVRRTHASPRLWANHLSHDAFSATVHVIDSLPDFNDAGEEDSKERGVISALPQCSVIIPPIPFMSVEQLIVDPTLAITTPERADYFCIREADASSSRLASGRAYFRLRPTNIDTSSAVPDSLIMIAFQFQSPDNIDTPPNVTQNGTFHNEPHYDHSSLELPYQPRPRKLRKKDMYLGQRISNRWSYTRYYLRHKKWLRGKINCFVVKTPAVSEGRLKTSEWLEALPWTEAARVSDTNLNFKLKIRKVKIMGSFTNVLTLTSISDSKFEAWRKAVYLLRAQIPSQLLVRAGLFFLGFLFVLASSRGLVQLNWIPSSLWMTVGITYLTNALIRPV</sequence>
<evidence type="ECO:0000313" key="3">
    <source>
        <dbReference type="Proteomes" id="UP000235672"/>
    </source>
</evidence>
<organism evidence="2 3">
    <name type="scientific">Hyaloscypha hepaticicola</name>
    <dbReference type="NCBI Taxonomy" id="2082293"/>
    <lineage>
        <taxon>Eukaryota</taxon>
        <taxon>Fungi</taxon>
        <taxon>Dikarya</taxon>
        <taxon>Ascomycota</taxon>
        <taxon>Pezizomycotina</taxon>
        <taxon>Leotiomycetes</taxon>
        <taxon>Helotiales</taxon>
        <taxon>Hyaloscyphaceae</taxon>
        <taxon>Hyaloscypha</taxon>
    </lineage>
</organism>
<evidence type="ECO:0000313" key="2">
    <source>
        <dbReference type="EMBL" id="PMD17748.1"/>
    </source>
</evidence>